<dbReference type="GO" id="GO:0043022">
    <property type="term" value="F:ribosome binding"/>
    <property type="evidence" value="ECO:0007669"/>
    <property type="project" value="InterPro"/>
</dbReference>
<dbReference type="InterPro" id="IPR011033">
    <property type="entry name" value="PRC_barrel-like_sf"/>
</dbReference>
<dbReference type="PANTHER" id="PTHR33692">
    <property type="entry name" value="RIBOSOME MATURATION FACTOR RIMM"/>
    <property type="match status" value="1"/>
</dbReference>
<evidence type="ECO:0000256" key="1">
    <source>
        <dbReference type="ARBA" id="ARBA00022490"/>
    </source>
</evidence>
<dbReference type="SUPFAM" id="SSF50346">
    <property type="entry name" value="PRC-barrel domain"/>
    <property type="match status" value="1"/>
</dbReference>
<feature type="domain" description="Ribosome maturation factor RimM PRC barrel" evidence="7">
    <location>
        <begin position="101"/>
        <end position="167"/>
    </location>
</feature>
<keyword evidence="4 5" id="KW-0143">Chaperone</keyword>
<dbReference type="Pfam" id="PF24986">
    <property type="entry name" value="PRC_RimM"/>
    <property type="match status" value="1"/>
</dbReference>
<comment type="function">
    <text evidence="5">An accessory protein needed during the final step in the assembly of 30S ribosomal subunit, possibly for assembly of the head region. Essential for efficient processing of 16S rRNA. May be needed both before and after RbfA during the maturation of 16S rRNA. It has affinity for free ribosomal 30S subunits but not for 70S ribosomes.</text>
</comment>
<dbReference type="SUPFAM" id="SSF50447">
    <property type="entry name" value="Translation proteins"/>
    <property type="match status" value="1"/>
</dbReference>
<dbReference type="NCBIfam" id="TIGR02273">
    <property type="entry name" value="16S_RimM"/>
    <property type="match status" value="1"/>
</dbReference>
<keyword evidence="9" id="KW-1185">Reference proteome</keyword>
<evidence type="ECO:0000256" key="2">
    <source>
        <dbReference type="ARBA" id="ARBA00022517"/>
    </source>
</evidence>
<keyword evidence="1 5" id="KW-0963">Cytoplasm</keyword>
<evidence type="ECO:0000313" key="9">
    <source>
        <dbReference type="Proteomes" id="UP000005632"/>
    </source>
</evidence>
<gene>
    <name evidence="5" type="primary">rimM</name>
    <name evidence="8" type="ordered locus">SpiGrapes_0497</name>
</gene>
<dbReference type="GO" id="GO:0005840">
    <property type="term" value="C:ribosome"/>
    <property type="evidence" value="ECO:0007669"/>
    <property type="project" value="InterPro"/>
</dbReference>
<dbReference type="Gene3D" id="2.30.30.240">
    <property type="entry name" value="PRC-barrel domain"/>
    <property type="match status" value="1"/>
</dbReference>
<dbReference type="AlphaFoldDB" id="G8QWQ8"/>
<sequence length="168" mass="18574">MEQMLCTAIVQSPFGIHGEVKIYSYNDDFRYLGTLKEVVLRCKDGTERIVTIEKFRMQGSQALMKFSGYDTPEDARALAGCSLMVERGKATPLKKGQHYVSDLIGCSLVHDGEVLATVVNAFDGAQAVLLEVSVSEGKTCMVPYLEQYIGTVDTKALTIELKTPWILE</sequence>
<comment type="domain">
    <text evidence="5">The PRC barrel domain binds ribosomal protein uS19.</text>
</comment>
<evidence type="ECO:0000256" key="4">
    <source>
        <dbReference type="ARBA" id="ARBA00023186"/>
    </source>
</evidence>
<proteinExistence type="inferred from homology"/>
<dbReference type="InterPro" id="IPR036976">
    <property type="entry name" value="RimM_N_sf"/>
</dbReference>
<organism evidence="8 9">
    <name type="scientific">Sphaerochaeta pleomorpha (strain ATCC BAA-1885 / DSM 22778 / Grapes)</name>
    <dbReference type="NCBI Taxonomy" id="158190"/>
    <lineage>
        <taxon>Bacteria</taxon>
        <taxon>Pseudomonadati</taxon>
        <taxon>Spirochaetota</taxon>
        <taxon>Spirochaetia</taxon>
        <taxon>Spirochaetales</taxon>
        <taxon>Sphaerochaetaceae</taxon>
        <taxon>Sphaerochaeta</taxon>
    </lineage>
</organism>
<comment type="subcellular location">
    <subcellularLocation>
        <location evidence="5">Cytoplasm</location>
    </subcellularLocation>
</comment>
<comment type="similarity">
    <text evidence="5">Belongs to the RimM family.</text>
</comment>
<evidence type="ECO:0000256" key="3">
    <source>
        <dbReference type="ARBA" id="ARBA00022552"/>
    </source>
</evidence>
<dbReference type="Proteomes" id="UP000005632">
    <property type="component" value="Chromosome"/>
</dbReference>
<dbReference type="InterPro" id="IPR011961">
    <property type="entry name" value="RimM"/>
</dbReference>
<dbReference type="InterPro" id="IPR056792">
    <property type="entry name" value="PRC_RimM"/>
</dbReference>
<dbReference type="PANTHER" id="PTHR33692:SF1">
    <property type="entry name" value="RIBOSOME MATURATION FACTOR RIMM"/>
    <property type="match status" value="1"/>
</dbReference>
<dbReference type="Gene3D" id="2.40.30.60">
    <property type="entry name" value="RimM"/>
    <property type="match status" value="1"/>
</dbReference>
<dbReference type="GO" id="GO:0006364">
    <property type="term" value="P:rRNA processing"/>
    <property type="evidence" value="ECO:0007669"/>
    <property type="project" value="UniProtKB-UniRule"/>
</dbReference>
<dbReference type="HOGENOM" id="CLU_077636_3_2_12"/>
<feature type="domain" description="RimM N-terminal" evidence="6">
    <location>
        <begin position="8"/>
        <end position="87"/>
    </location>
</feature>
<dbReference type="Pfam" id="PF01782">
    <property type="entry name" value="RimM"/>
    <property type="match status" value="1"/>
</dbReference>
<dbReference type="EMBL" id="CP003155">
    <property type="protein sequence ID" value="AEV28352.1"/>
    <property type="molecule type" value="Genomic_DNA"/>
</dbReference>
<dbReference type="RefSeq" id="WP_014269201.1">
    <property type="nucleotide sequence ID" value="NC_016633.1"/>
</dbReference>
<dbReference type="eggNOG" id="COG0806">
    <property type="taxonomic scope" value="Bacteria"/>
</dbReference>
<dbReference type="HAMAP" id="MF_00014">
    <property type="entry name" value="Ribosome_mat_RimM"/>
    <property type="match status" value="1"/>
</dbReference>
<dbReference type="GO" id="GO:0005737">
    <property type="term" value="C:cytoplasm"/>
    <property type="evidence" value="ECO:0007669"/>
    <property type="project" value="UniProtKB-SubCell"/>
</dbReference>
<dbReference type="GO" id="GO:0042274">
    <property type="term" value="P:ribosomal small subunit biogenesis"/>
    <property type="evidence" value="ECO:0007669"/>
    <property type="project" value="UniProtKB-UniRule"/>
</dbReference>
<dbReference type="KEGG" id="sgp:SpiGrapes_0497"/>
<dbReference type="OrthoDB" id="9810331at2"/>
<name>G8QWQ8_SPHPG</name>
<reference evidence="8 9" key="1">
    <citation type="submission" date="2011-11" db="EMBL/GenBank/DDBJ databases">
        <title>Complete sequence of Spirochaeta sp. grapes.</title>
        <authorList>
            <consortium name="US DOE Joint Genome Institute"/>
            <person name="Lucas S."/>
            <person name="Han J."/>
            <person name="Lapidus A."/>
            <person name="Cheng J.-F."/>
            <person name="Goodwin L."/>
            <person name="Pitluck S."/>
            <person name="Peters L."/>
            <person name="Ovchinnikova G."/>
            <person name="Munk A.C."/>
            <person name="Detter J.C."/>
            <person name="Han C."/>
            <person name="Tapia R."/>
            <person name="Land M."/>
            <person name="Hauser L."/>
            <person name="Kyrpides N."/>
            <person name="Ivanova N."/>
            <person name="Pagani I."/>
            <person name="Ritalahtilisa K."/>
            <person name="Loeffler F."/>
            <person name="Woyke T."/>
        </authorList>
    </citation>
    <scope>NUCLEOTIDE SEQUENCE [LARGE SCALE GENOMIC DNA]</scope>
    <source>
        <strain evidence="9">ATCC BAA-1885 / DSM 22778 / Grapes</strain>
    </source>
</reference>
<keyword evidence="2 5" id="KW-0690">Ribosome biogenesis</keyword>
<evidence type="ECO:0000259" key="7">
    <source>
        <dbReference type="Pfam" id="PF24986"/>
    </source>
</evidence>
<accession>G8QWQ8</accession>
<dbReference type="STRING" id="158190.SpiGrapes_0497"/>
<evidence type="ECO:0000256" key="5">
    <source>
        <dbReference type="HAMAP-Rule" id="MF_00014"/>
    </source>
</evidence>
<protein>
    <recommendedName>
        <fullName evidence="5">Ribosome maturation factor RimM</fullName>
    </recommendedName>
</protein>
<evidence type="ECO:0000259" key="6">
    <source>
        <dbReference type="Pfam" id="PF01782"/>
    </source>
</evidence>
<keyword evidence="3 5" id="KW-0698">rRNA processing</keyword>
<evidence type="ECO:0000313" key="8">
    <source>
        <dbReference type="EMBL" id="AEV28352.1"/>
    </source>
</evidence>
<dbReference type="InterPro" id="IPR002676">
    <property type="entry name" value="RimM_N"/>
</dbReference>
<comment type="subunit">
    <text evidence="5">Binds ribosomal protein uS19.</text>
</comment>
<dbReference type="InterPro" id="IPR009000">
    <property type="entry name" value="Transl_B-barrel_sf"/>
</dbReference>